<dbReference type="Pfam" id="PF04898">
    <property type="entry name" value="Glu_syn_central"/>
    <property type="match status" value="1"/>
</dbReference>
<evidence type="ECO:0000256" key="14">
    <source>
        <dbReference type="ARBA" id="ARBA00029440"/>
    </source>
</evidence>
<dbReference type="CDD" id="cd02808">
    <property type="entry name" value="GltS_FMN"/>
    <property type="match status" value="1"/>
</dbReference>
<feature type="region of interest" description="Disordered" evidence="15">
    <location>
        <begin position="771"/>
        <end position="793"/>
    </location>
</feature>
<dbReference type="NCBIfam" id="NF008730">
    <property type="entry name" value="PRK11750.1"/>
    <property type="match status" value="1"/>
</dbReference>
<feature type="domain" description="Glutamine amidotransferase type-2" evidence="16">
    <location>
        <begin position="16"/>
        <end position="403"/>
    </location>
</feature>
<keyword evidence="6" id="KW-0288">FMN</keyword>
<dbReference type="Pfam" id="PF01645">
    <property type="entry name" value="Glu_synthase"/>
    <property type="match status" value="1"/>
</dbReference>
<comment type="pathway">
    <text evidence="14">Amino-acid biosynthesis.</text>
</comment>
<reference evidence="18" key="1">
    <citation type="journal article" date="2019" name="Int. J. Syst. Evol. Microbiol.">
        <title>The Global Catalogue of Microorganisms (GCM) 10K type strain sequencing project: providing services to taxonomists for standard genome sequencing and annotation.</title>
        <authorList>
            <consortium name="The Broad Institute Genomics Platform"/>
            <consortium name="The Broad Institute Genome Sequencing Center for Infectious Disease"/>
            <person name="Wu L."/>
            <person name="Ma J."/>
        </authorList>
    </citation>
    <scope>NUCLEOTIDE SEQUENCE [LARGE SCALE GENOMIC DNA]</scope>
    <source>
        <strain evidence="18">CGMCC 1.16306</strain>
    </source>
</reference>
<evidence type="ECO:0000256" key="12">
    <source>
        <dbReference type="ARBA" id="ARBA00023164"/>
    </source>
</evidence>
<comment type="cofactor">
    <cofactor evidence="2">
        <name>[3Fe-4S] cluster</name>
        <dbReference type="ChEBI" id="CHEBI:21137"/>
    </cofactor>
</comment>
<keyword evidence="5" id="KW-0285">Flavoprotein</keyword>
<dbReference type="CDD" id="cd00982">
    <property type="entry name" value="gltB_C"/>
    <property type="match status" value="1"/>
</dbReference>
<dbReference type="SUPFAM" id="SSF69336">
    <property type="entry name" value="Alpha subunit of glutamate synthase, C-terminal domain"/>
    <property type="match status" value="1"/>
</dbReference>
<comment type="cofactor">
    <cofactor evidence="1">
        <name>FMN</name>
        <dbReference type="ChEBI" id="CHEBI:58210"/>
    </cofactor>
</comment>
<dbReference type="Pfam" id="PF00310">
    <property type="entry name" value="GATase_2"/>
    <property type="match status" value="1"/>
</dbReference>
<dbReference type="RefSeq" id="WP_376845437.1">
    <property type="nucleotide sequence ID" value="NZ_JBHSFW010000001.1"/>
</dbReference>
<evidence type="ECO:0000256" key="11">
    <source>
        <dbReference type="ARBA" id="ARBA00023014"/>
    </source>
</evidence>
<dbReference type="SUPFAM" id="SSF51395">
    <property type="entry name" value="FMN-linked oxidoreductases"/>
    <property type="match status" value="1"/>
</dbReference>
<dbReference type="InterPro" id="IPR006982">
    <property type="entry name" value="Glu_synth_centr_N"/>
</dbReference>
<evidence type="ECO:0000313" key="18">
    <source>
        <dbReference type="Proteomes" id="UP001596022"/>
    </source>
</evidence>
<evidence type="ECO:0000256" key="7">
    <source>
        <dbReference type="ARBA" id="ARBA00022723"/>
    </source>
</evidence>
<proteinExistence type="inferred from homology"/>
<dbReference type="InterPro" id="IPR029055">
    <property type="entry name" value="Ntn_hydrolases_N"/>
</dbReference>
<dbReference type="Proteomes" id="UP001596022">
    <property type="component" value="Unassembled WGS sequence"/>
</dbReference>
<dbReference type="Gene3D" id="3.60.20.10">
    <property type="entry name" value="Glutamine Phosphoribosylpyrophosphate, subunit 1, domain 1"/>
    <property type="match status" value="1"/>
</dbReference>
<name>A0ABV9GNE5_9BACL</name>
<dbReference type="PANTHER" id="PTHR11938">
    <property type="entry name" value="FAD NADPH DEHYDROGENASE/OXIDOREDUCTASE"/>
    <property type="match status" value="1"/>
</dbReference>
<accession>A0ABV9GNE5</accession>
<keyword evidence="11" id="KW-0411">Iron-sulfur</keyword>
<dbReference type="Gene3D" id="2.160.20.60">
    <property type="entry name" value="Glutamate synthase, alpha subunit, C-terminal domain"/>
    <property type="match status" value="1"/>
</dbReference>
<keyword evidence="18" id="KW-1185">Reference proteome</keyword>
<evidence type="ECO:0000256" key="2">
    <source>
        <dbReference type="ARBA" id="ARBA00001927"/>
    </source>
</evidence>
<keyword evidence="10" id="KW-0408">Iron</keyword>
<dbReference type="GO" id="GO:0004355">
    <property type="term" value="F:glutamate synthase (NADPH) activity"/>
    <property type="evidence" value="ECO:0007669"/>
    <property type="project" value="UniProtKB-EC"/>
</dbReference>
<keyword evidence="13" id="KW-0003">3Fe-4S</keyword>
<dbReference type="InterPro" id="IPR017932">
    <property type="entry name" value="GATase_2_dom"/>
</dbReference>
<dbReference type="InterPro" id="IPR002932">
    <property type="entry name" value="Glu_synthdom"/>
</dbReference>
<dbReference type="PROSITE" id="PS51278">
    <property type="entry name" value="GATASE_TYPE_2"/>
    <property type="match status" value="1"/>
</dbReference>
<dbReference type="Pfam" id="PF01493">
    <property type="entry name" value="GXGXG"/>
    <property type="match status" value="1"/>
</dbReference>
<dbReference type="EMBL" id="JBHSFW010000001">
    <property type="protein sequence ID" value="MFC4618451.1"/>
    <property type="molecule type" value="Genomic_DNA"/>
</dbReference>
<dbReference type="PANTHER" id="PTHR11938:SF133">
    <property type="entry name" value="GLUTAMATE SYNTHASE (NADH)"/>
    <property type="match status" value="1"/>
</dbReference>
<dbReference type="CDD" id="cd00713">
    <property type="entry name" value="GltS"/>
    <property type="match status" value="1"/>
</dbReference>
<organism evidence="17 18">
    <name type="scientific">Camelliibacillus cellulosilyticus</name>
    <dbReference type="NCBI Taxonomy" id="2174486"/>
    <lineage>
        <taxon>Bacteria</taxon>
        <taxon>Bacillati</taxon>
        <taxon>Bacillota</taxon>
        <taxon>Bacilli</taxon>
        <taxon>Bacillales</taxon>
        <taxon>Sporolactobacillaceae</taxon>
        <taxon>Camelliibacillus</taxon>
    </lineage>
</organism>
<dbReference type="InterPro" id="IPR002489">
    <property type="entry name" value="Glu_synth_asu_C"/>
</dbReference>
<evidence type="ECO:0000256" key="9">
    <source>
        <dbReference type="ARBA" id="ARBA00023002"/>
    </source>
</evidence>
<dbReference type="EC" id="1.4.1.13" evidence="17"/>
<evidence type="ECO:0000256" key="10">
    <source>
        <dbReference type="ARBA" id="ARBA00023004"/>
    </source>
</evidence>
<sequence length="1514" mass="166043">MRNKGLYRPEFEHDACGIGFAAHINGERSRSIVEQALTMLARLDHRAGHHDDTSDGAGMLTQIPDHFFRDQVSFDLPDFEDYGVGMLFLPQEQAIKRHVIKIIETEVKRLSLQLLGWRDVPIDPEILGKQSKKSCPDIKQLFIANHHDFDPVSFDRQLYVLRKRIEKQCQAFQGFYVASLSARTIVYKGLIHSADLALFYLDLASPTFKSAFSLVHSRFSTNTFPSWERAHPYRTLIHNGEINTLRGNINAMRAREKSLVIGNFGVPTDEFLPIIDENGSDSVALDNVLEFLTLSGIPLAQAVAMLVPEPWEDGNLDEETAAFYEYYSALMEPWDGPMAIAFTDGKMIGAKLDRNGLRPGRYVVTKEQHLLFASEFGAVDLAPEDIVQKKLLAPGEMFGIDVNKGKLLSDRELKQAFIEGKTYRKWLDENVIDLPDSSEVDIFIDGLRLKQKVFGYTYEDLHKGLKPMVTEGKDPVGSMGMDAPLAVLSERPQLLYNYFKQWFAQVTNPPIDAIRETYVTSMTTWLGSKGSLFCQVPNGGPRVKLGTPFLDASQLKQVEAGCSGRFRVRRLPIIFPVKDGARGLKAAMDTLFHQADEAIRAGCAFLILSDRDVDAHHAAIPALLAVSGLNHHLIRSGKRLEVSLIIDTGEARDGHQMATLIGYGADAIHPYLGLASIVDLVRHGHIKDLSAEKASQIYLKTLKDCVVKIMSKMGISTMQSYRGAQTFEAIGLSDAVIDRYFPGTVSQIGGLTLDEMAEEILRRHQTAFRRSRDREETGLDSGSVLQWRHGGEKHRPSPNALYLLQQAARLGDVKIYERFAQCVDEDDFSNIRSLFCFDSGRQPIPIDQVESIEAITRRFKTGAMSYGALSQEAHEALAIAMNRLGGKSNSGEGGEDPDRYHADENGDLRRSAIKQVASGRFGVTSHYLVNADEIQIKMAQGAKPGEGGQLPDTKVYPWIAEVRGSTVGVGLISPPPHHDIYSIEDLAQLIYDLKRANPKARISVKLVAKSGVGTIAAGVAKGLADVILISGHDGGTGASPRASIEHAGCPWELGLAEVHQTLMVNGLRSRVVLEADGKLMTGRDVIIAACLGAEEFGFSTAPLIALGCVVMRACHLDTCPVGIATQNPELRKRMTGSPDHVVNYLRFVAEDVRGWLARLGYHSIAELIGETRLLKIKPTLRSHWKAKHLDLSRLLSYSGPILVKTAQNHELEKTFDHRVLLSACEPAITNRENIFLSARVRNTDRAIGTLIGSLVTEKWGADGLFDHTIRLRLSGSAGQSLGAFIPKGITIDLEGDANDYVGKGLSGGRIVIKPSVQLSHVESQALIGNVAFYGATSGEAFISGYAGQRFAVRNSGANLVVEGVGDHGCEYMTGGRVVVLGPIGRNFAAGMSGGVAYIWTDSLADVHPKINLEMVEVGPLQSVDESELKALLTRHQALTGSTKAREVLDNWKNNAARFIKVLPVDFGKMLAAIERLKAAGLTEAEAKLTAFNRKKQGLALVPDDLIVNGSLSIV</sequence>
<gene>
    <name evidence="17" type="primary">gltB</name>
    <name evidence="17" type="ORF">ACFO4N_06855</name>
</gene>
<evidence type="ECO:0000256" key="1">
    <source>
        <dbReference type="ARBA" id="ARBA00001917"/>
    </source>
</evidence>
<dbReference type="Gene3D" id="3.20.20.70">
    <property type="entry name" value="Aldolase class I"/>
    <property type="match status" value="2"/>
</dbReference>
<comment type="caution">
    <text evidence="17">The sequence shown here is derived from an EMBL/GenBank/DDBJ whole genome shotgun (WGS) entry which is preliminary data.</text>
</comment>
<evidence type="ECO:0000259" key="16">
    <source>
        <dbReference type="PROSITE" id="PS51278"/>
    </source>
</evidence>
<evidence type="ECO:0000256" key="5">
    <source>
        <dbReference type="ARBA" id="ARBA00022630"/>
    </source>
</evidence>
<evidence type="ECO:0000256" key="3">
    <source>
        <dbReference type="ARBA" id="ARBA00009716"/>
    </source>
</evidence>
<keyword evidence="12" id="KW-0314">Glutamate biosynthesis</keyword>
<evidence type="ECO:0000256" key="8">
    <source>
        <dbReference type="ARBA" id="ARBA00022962"/>
    </source>
</evidence>
<evidence type="ECO:0000256" key="13">
    <source>
        <dbReference type="ARBA" id="ARBA00023291"/>
    </source>
</evidence>
<protein>
    <submittedName>
        <fullName evidence="17">Glutamate synthase large subunit</fullName>
        <ecNumber evidence="17">1.4.1.13</ecNumber>
    </submittedName>
</protein>
<evidence type="ECO:0000256" key="6">
    <source>
        <dbReference type="ARBA" id="ARBA00022643"/>
    </source>
</evidence>
<dbReference type="InterPro" id="IPR013785">
    <property type="entry name" value="Aldolase_TIM"/>
</dbReference>
<dbReference type="InterPro" id="IPR036485">
    <property type="entry name" value="Glu_synth_asu_C_sf"/>
</dbReference>
<evidence type="ECO:0000256" key="15">
    <source>
        <dbReference type="SAM" id="MobiDB-lite"/>
    </source>
</evidence>
<dbReference type="SUPFAM" id="SSF56235">
    <property type="entry name" value="N-terminal nucleophile aminohydrolases (Ntn hydrolases)"/>
    <property type="match status" value="1"/>
</dbReference>
<keyword evidence="9 17" id="KW-0560">Oxidoreductase</keyword>
<keyword evidence="4" id="KW-0028">Amino-acid biosynthesis</keyword>
<dbReference type="InterPro" id="IPR050711">
    <property type="entry name" value="ET-N_metabolism_enzyme"/>
</dbReference>
<evidence type="ECO:0000313" key="17">
    <source>
        <dbReference type="EMBL" id="MFC4618451.1"/>
    </source>
</evidence>
<keyword evidence="7" id="KW-0479">Metal-binding</keyword>
<comment type="similarity">
    <text evidence="3">Belongs to the glutamate synthase family.</text>
</comment>
<keyword evidence="8" id="KW-0315">Glutamine amidotransferase</keyword>
<evidence type="ECO:0000256" key="4">
    <source>
        <dbReference type="ARBA" id="ARBA00022605"/>
    </source>
</evidence>